<sequence>WGELALAALKSSPHPMSLDELVSRVSKMEGCPSSSDPRNAIRVALTRRKDAVRRESRGFYQLVDG</sequence>
<evidence type="ECO:0000313" key="1">
    <source>
        <dbReference type="EMBL" id="EQD63198.1"/>
    </source>
</evidence>
<reference evidence="1" key="2">
    <citation type="journal article" date="2014" name="ISME J.">
        <title>Microbial stratification in low pH oxic and suboxic macroscopic growths along an acid mine drainage.</title>
        <authorList>
            <person name="Mendez-Garcia C."/>
            <person name="Mesa V."/>
            <person name="Sprenger R.R."/>
            <person name="Richter M."/>
            <person name="Diez M.S."/>
            <person name="Solano J."/>
            <person name="Bargiela R."/>
            <person name="Golyshina O.V."/>
            <person name="Manteca A."/>
            <person name="Ramos J.L."/>
            <person name="Gallego J.R."/>
            <person name="Llorente I."/>
            <person name="Martins Dos Santos V.A."/>
            <person name="Jensen O.N."/>
            <person name="Pelaez A.I."/>
            <person name="Sanchez J."/>
            <person name="Ferrer M."/>
        </authorList>
    </citation>
    <scope>NUCLEOTIDE SEQUENCE</scope>
</reference>
<evidence type="ECO:0008006" key="2">
    <source>
        <dbReference type="Google" id="ProtNLM"/>
    </source>
</evidence>
<gene>
    <name evidence="1" type="ORF">B1A_09250</name>
</gene>
<organism evidence="1">
    <name type="scientific">mine drainage metagenome</name>
    <dbReference type="NCBI Taxonomy" id="410659"/>
    <lineage>
        <taxon>unclassified sequences</taxon>
        <taxon>metagenomes</taxon>
        <taxon>ecological metagenomes</taxon>
    </lineage>
</organism>
<comment type="caution">
    <text evidence="1">The sequence shown here is derived from an EMBL/GenBank/DDBJ whole genome shotgun (WGS) entry which is preliminary data.</text>
</comment>
<dbReference type="EMBL" id="AUZX01006582">
    <property type="protein sequence ID" value="EQD63198.1"/>
    <property type="molecule type" value="Genomic_DNA"/>
</dbReference>
<proteinExistence type="predicted"/>
<reference evidence="1" key="1">
    <citation type="submission" date="2013-08" db="EMBL/GenBank/DDBJ databases">
        <authorList>
            <person name="Mendez C."/>
            <person name="Richter M."/>
            <person name="Ferrer M."/>
            <person name="Sanchez J."/>
        </authorList>
    </citation>
    <scope>NUCLEOTIDE SEQUENCE</scope>
</reference>
<accession>T1B3Q9</accession>
<dbReference type="AlphaFoldDB" id="T1B3Q9"/>
<name>T1B3Q9_9ZZZZ</name>
<protein>
    <recommendedName>
        <fullName evidence="2">HTH HARE-type domain-containing protein</fullName>
    </recommendedName>
</protein>
<feature type="non-terminal residue" evidence="1">
    <location>
        <position position="1"/>
    </location>
</feature>